<gene>
    <name evidence="3" type="ORF">AABB24_003128</name>
</gene>
<evidence type="ECO:0000256" key="1">
    <source>
        <dbReference type="SAM" id="Phobius"/>
    </source>
</evidence>
<sequence>ITILHYHLARSSHIILRSLFCNNSHFSYYAFTPFLHSLGFLLFVLQASTMTSNVQEKGEGDGEPLIVNHIYDSAIVPPPILAADFNFLYLYEFLVNRVFLGGLPHEDPNLHIKNFLLVCALHRQKNVSDDAFRLRLFPFSLKGKARSWLDDLPARSIHNWDELLEAFLDEFFPRGVIVELRCRVSTFKQ</sequence>
<evidence type="ECO:0000313" key="4">
    <source>
        <dbReference type="Proteomes" id="UP001627284"/>
    </source>
</evidence>
<proteinExistence type="predicted"/>
<dbReference type="Proteomes" id="UP001627284">
    <property type="component" value="Unassembled WGS sequence"/>
</dbReference>
<keyword evidence="1" id="KW-0472">Membrane</keyword>
<dbReference type="PANTHER" id="PTHR33223:SF11">
    <property type="entry name" value="ELEMENT PROTEIN, PUTATIVE-RELATED"/>
    <property type="match status" value="1"/>
</dbReference>
<feature type="transmembrane region" description="Helical" evidence="1">
    <location>
        <begin position="26"/>
        <end position="45"/>
    </location>
</feature>
<accession>A0ABD2V5V5</accession>
<feature type="domain" description="Retrotransposon gag" evidence="2">
    <location>
        <begin position="135"/>
        <end position="189"/>
    </location>
</feature>
<dbReference type="InterPro" id="IPR005162">
    <property type="entry name" value="Retrotrans_gag_dom"/>
</dbReference>
<evidence type="ECO:0000313" key="3">
    <source>
        <dbReference type="EMBL" id="KAL3376537.1"/>
    </source>
</evidence>
<feature type="non-terminal residue" evidence="3">
    <location>
        <position position="1"/>
    </location>
</feature>
<dbReference type="Pfam" id="PF03732">
    <property type="entry name" value="Retrotrans_gag"/>
    <property type="match status" value="1"/>
</dbReference>
<organism evidence="3 4">
    <name type="scientific">Solanum stoloniferum</name>
    <dbReference type="NCBI Taxonomy" id="62892"/>
    <lineage>
        <taxon>Eukaryota</taxon>
        <taxon>Viridiplantae</taxon>
        <taxon>Streptophyta</taxon>
        <taxon>Embryophyta</taxon>
        <taxon>Tracheophyta</taxon>
        <taxon>Spermatophyta</taxon>
        <taxon>Magnoliopsida</taxon>
        <taxon>eudicotyledons</taxon>
        <taxon>Gunneridae</taxon>
        <taxon>Pentapetalae</taxon>
        <taxon>asterids</taxon>
        <taxon>lamiids</taxon>
        <taxon>Solanales</taxon>
        <taxon>Solanaceae</taxon>
        <taxon>Solanoideae</taxon>
        <taxon>Solaneae</taxon>
        <taxon>Solanum</taxon>
    </lineage>
</organism>
<keyword evidence="1" id="KW-1133">Transmembrane helix</keyword>
<dbReference type="EMBL" id="JBJKTR010000002">
    <property type="protein sequence ID" value="KAL3376537.1"/>
    <property type="molecule type" value="Genomic_DNA"/>
</dbReference>
<comment type="caution">
    <text evidence="3">The sequence shown here is derived from an EMBL/GenBank/DDBJ whole genome shotgun (WGS) entry which is preliminary data.</text>
</comment>
<evidence type="ECO:0000259" key="2">
    <source>
        <dbReference type="Pfam" id="PF03732"/>
    </source>
</evidence>
<reference evidence="3 4" key="1">
    <citation type="submission" date="2024-05" db="EMBL/GenBank/DDBJ databases">
        <title>De novo assembly of an allotetraploid wild potato.</title>
        <authorList>
            <person name="Hosaka A.J."/>
        </authorList>
    </citation>
    <scope>NUCLEOTIDE SEQUENCE [LARGE SCALE GENOMIC DNA]</scope>
    <source>
        <tissue evidence="3">Young leaves</tissue>
    </source>
</reference>
<keyword evidence="1" id="KW-0812">Transmembrane</keyword>
<name>A0ABD2V5V5_9SOLN</name>
<protein>
    <recommendedName>
        <fullName evidence="2">Retrotransposon gag domain-containing protein</fullName>
    </recommendedName>
</protein>
<dbReference type="PANTHER" id="PTHR33223">
    <property type="entry name" value="CCHC-TYPE DOMAIN-CONTAINING PROTEIN"/>
    <property type="match status" value="1"/>
</dbReference>
<keyword evidence="4" id="KW-1185">Reference proteome</keyword>
<dbReference type="AlphaFoldDB" id="A0ABD2V5V5"/>